<dbReference type="InterPro" id="IPR007484">
    <property type="entry name" value="Peptidase_M28"/>
</dbReference>
<feature type="chain" id="PRO_5035250185" evidence="1">
    <location>
        <begin position="23"/>
        <end position="420"/>
    </location>
</feature>
<sequence length="420" mass="44018">MIRTASKPVSKRLRLSLQIALATTFVSLSTGCVGTANRGAELAPVASAEAQESNEAGSTVQALVNLGPRVAGTPTAEQASQYLIDEYRKAGYQTQVQTFTYSKFRDEGSTITVDGTPLEGQALNGTIAGKATTPLVAVPNVGRPADFANLPVNGRIAIVQRGEIPFTQKAENAAKAGAVGLIIVNTEGGTLRGTLTGKPTIPVVALSRDQGNPLRDRAQAMPTTVSLVVNAEERTITGRNVIAYLDGVTQPTVLIGGHFDSVAGSPGANDNASGTAVTLDLARRMAKTPLARQAWFVAFDGEEDGLKGSRAFVEAAQPQFLSGLKAMLNFDMVGVNQQLQIGGSSSLTAIAQPKASIPKSVVNGSSDHAAFAAKNVPVLFFYRGSDANYHTPNDKTVDPKLLNETSQTAMDIVQQILKVD</sequence>
<feature type="domain" description="PA" evidence="2">
    <location>
        <begin position="132"/>
        <end position="214"/>
    </location>
</feature>
<dbReference type="SUPFAM" id="SSF52025">
    <property type="entry name" value="PA domain"/>
    <property type="match status" value="1"/>
</dbReference>
<organism evidence="4 5">
    <name type="scientific">Myxacorys almedinensis A</name>
    <dbReference type="NCBI Taxonomy" id="2690445"/>
    <lineage>
        <taxon>Bacteria</taxon>
        <taxon>Bacillati</taxon>
        <taxon>Cyanobacteriota</taxon>
        <taxon>Cyanophyceae</taxon>
        <taxon>Leptolyngbyales</taxon>
        <taxon>Leptolyngbyaceae</taxon>
        <taxon>Myxacorys</taxon>
        <taxon>Myxacorys almedinensis</taxon>
    </lineage>
</organism>
<dbReference type="Pfam" id="PF04389">
    <property type="entry name" value="Peptidase_M28"/>
    <property type="match status" value="1"/>
</dbReference>
<keyword evidence="1" id="KW-0732">Signal</keyword>
<dbReference type="EMBL" id="WVIE01000007">
    <property type="protein sequence ID" value="NDJ17233.1"/>
    <property type="molecule type" value="Genomic_DNA"/>
</dbReference>
<evidence type="ECO:0000259" key="3">
    <source>
        <dbReference type="Pfam" id="PF04389"/>
    </source>
</evidence>
<comment type="caution">
    <text evidence="4">The sequence shown here is derived from an EMBL/GenBank/DDBJ whole genome shotgun (WGS) entry which is preliminary data.</text>
</comment>
<dbReference type="RefSeq" id="WP_162422735.1">
    <property type="nucleotide sequence ID" value="NZ_WVIE01000007.1"/>
</dbReference>
<dbReference type="InterPro" id="IPR045175">
    <property type="entry name" value="M28_fam"/>
</dbReference>
<evidence type="ECO:0000256" key="1">
    <source>
        <dbReference type="SAM" id="SignalP"/>
    </source>
</evidence>
<keyword evidence="5" id="KW-1185">Reference proteome</keyword>
<dbReference type="PROSITE" id="PS51257">
    <property type="entry name" value="PROKAR_LIPOPROTEIN"/>
    <property type="match status" value="1"/>
</dbReference>
<dbReference type="GO" id="GO:0006508">
    <property type="term" value="P:proteolysis"/>
    <property type="evidence" value="ECO:0007669"/>
    <property type="project" value="InterPro"/>
</dbReference>
<dbReference type="SUPFAM" id="SSF53187">
    <property type="entry name" value="Zn-dependent exopeptidases"/>
    <property type="match status" value="1"/>
</dbReference>
<gene>
    <name evidence="4" type="ORF">GS601_08010</name>
</gene>
<evidence type="ECO:0000313" key="5">
    <source>
        <dbReference type="Proteomes" id="UP000646053"/>
    </source>
</evidence>
<proteinExistence type="predicted"/>
<reference evidence="4" key="1">
    <citation type="submission" date="2019-12" db="EMBL/GenBank/DDBJ databases">
        <title>High-Quality draft genome sequences of three cyanobacteria isolated from the limestone walls of the Old Cathedral of Coimbra.</title>
        <authorList>
            <person name="Tiago I."/>
            <person name="Soares F."/>
            <person name="Portugal A."/>
        </authorList>
    </citation>
    <scope>NUCLEOTIDE SEQUENCE</scope>
    <source>
        <strain evidence="4">A</strain>
    </source>
</reference>
<dbReference type="AlphaFoldDB" id="A0A8J7Z6B4"/>
<protein>
    <submittedName>
        <fullName evidence="4">M28 family peptidase</fullName>
    </submittedName>
</protein>
<name>A0A8J7Z6B4_9CYAN</name>
<dbReference type="GO" id="GO:0008235">
    <property type="term" value="F:metalloexopeptidase activity"/>
    <property type="evidence" value="ECO:0007669"/>
    <property type="project" value="InterPro"/>
</dbReference>
<dbReference type="PANTHER" id="PTHR12147:SF26">
    <property type="entry name" value="PEPTIDASE M28 DOMAIN-CONTAINING PROTEIN"/>
    <property type="match status" value="1"/>
</dbReference>
<dbReference type="Gene3D" id="3.40.630.10">
    <property type="entry name" value="Zn peptidases"/>
    <property type="match status" value="1"/>
</dbReference>
<dbReference type="InterPro" id="IPR046450">
    <property type="entry name" value="PA_dom_sf"/>
</dbReference>
<dbReference type="InterPro" id="IPR003137">
    <property type="entry name" value="PA_domain"/>
</dbReference>
<dbReference type="Pfam" id="PF02225">
    <property type="entry name" value="PA"/>
    <property type="match status" value="1"/>
</dbReference>
<accession>A0A8J7Z6B4</accession>
<dbReference type="PANTHER" id="PTHR12147">
    <property type="entry name" value="METALLOPEPTIDASE M28 FAMILY MEMBER"/>
    <property type="match status" value="1"/>
</dbReference>
<dbReference type="Proteomes" id="UP000646053">
    <property type="component" value="Unassembled WGS sequence"/>
</dbReference>
<feature type="signal peptide" evidence="1">
    <location>
        <begin position="1"/>
        <end position="22"/>
    </location>
</feature>
<feature type="domain" description="Peptidase M28" evidence="3">
    <location>
        <begin position="240"/>
        <end position="410"/>
    </location>
</feature>
<evidence type="ECO:0000313" key="4">
    <source>
        <dbReference type="EMBL" id="NDJ17233.1"/>
    </source>
</evidence>
<dbReference type="Gene3D" id="3.50.30.30">
    <property type="match status" value="1"/>
</dbReference>
<evidence type="ECO:0000259" key="2">
    <source>
        <dbReference type="Pfam" id="PF02225"/>
    </source>
</evidence>